<evidence type="ECO:0000313" key="2">
    <source>
        <dbReference type="Proteomes" id="UP000693981"/>
    </source>
</evidence>
<comment type="caution">
    <text evidence="1">The sequence shown here is derived from an EMBL/GenBank/DDBJ whole genome shotgun (WGS) entry which is preliminary data.</text>
</comment>
<gene>
    <name evidence="1" type="ORF">PHYBOEH_000234</name>
</gene>
<proteinExistence type="predicted"/>
<organism evidence="1 2">
    <name type="scientific">Phytophthora boehmeriae</name>
    <dbReference type="NCBI Taxonomy" id="109152"/>
    <lineage>
        <taxon>Eukaryota</taxon>
        <taxon>Sar</taxon>
        <taxon>Stramenopiles</taxon>
        <taxon>Oomycota</taxon>
        <taxon>Peronosporomycetes</taxon>
        <taxon>Peronosporales</taxon>
        <taxon>Peronosporaceae</taxon>
        <taxon>Phytophthora</taxon>
    </lineage>
</organism>
<sequence length="348" mass="39569">MRSDFIQIFFQWLLDGDRFTPDTSATKPPTDTNREDRAPTRFDTYELHDFRFTRHDNYPKRHAFLIVTHGSFQLVFLVERKLSLEGKPDAIAWADGLHDAVDQRCIEDIADFCAQRLEAYLDETSALRRQRADALTARYSSQLDQQSEAQSTGAGSSRLMWYSVALDRLRGVIIGDVLTHGNGLVHRVELDQQYSKAVMARFISHLTAFQQSSGCMNAVCTETSPELSSGIPPLKLDVDNPDNLFLREKSSIEAGADISAGDSNIFPRPRWAHEEITKMGRARREVAERVTVRDQTFWIIARYYETLEFFSILDTALPLDLLEHEMNRLCAFGGAEPAELSKDEQVQT</sequence>
<accession>A0A8T1X228</accession>
<dbReference type="EMBL" id="JAGDFL010000101">
    <property type="protein sequence ID" value="KAG7397780.1"/>
    <property type="molecule type" value="Genomic_DNA"/>
</dbReference>
<name>A0A8T1X228_9STRA</name>
<keyword evidence="2" id="KW-1185">Reference proteome</keyword>
<dbReference type="AlphaFoldDB" id="A0A8T1X228"/>
<protein>
    <submittedName>
        <fullName evidence="1">Uncharacterized protein</fullName>
    </submittedName>
</protein>
<dbReference type="Proteomes" id="UP000693981">
    <property type="component" value="Unassembled WGS sequence"/>
</dbReference>
<evidence type="ECO:0000313" key="1">
    <source>
        <dbReference type="EMBL" id="KAG7397780.1"/>
    </source>
</evidence>
<reference evidence="1" key="1">
    <citation type="submission" date="2021-02" db="EMBL/GenBank/DDBJ databases">
        <authorList>
            <person name="Palmer J.M."/>
        </authorList>
    </citation>
    <scope>NUCLEOTIDE SEQUENCE</scope>
    <source>
        <strain evidence="1">SCRP23</strain>
    </source>
</reference>
<dbReference type="OrthoDB" id="163176at2759"/>